<organism evidence="2 3">
    <name type="scientific">Sinosporangium album</name>
    <dbReference type="NCBI Taxonomy" id="504805"/>
    <lineage>
        <taxon>Bacteria</taxon>
        <taxon>Bacillati</taxon>
        <taxon>Actinomycetota</taxon>
        <taxon>Actinomycetes</taxon>
        <taxon>Streptosporangiales</taxon>
        <taxon>Streptosporangiaceae</taxon>
        <taxon>Sinosporangium</taxon>
    </lineage>
</organism>
<dbReference type="STRING" id="504805.SAMN05421505_10430"/>
<proteinExistence type="predicted"/>
<gene>
    <name evidence="2" type="ORF">SAMN05421505_10430</name>
</gene>
<keyword evidence="3" id="KW-1185">Reference proteome</keyword>
<evidence type="ECO:0000256" key="1">
    <source>
        <dbReference type="SAM" id="MobiDB-lite"/>
    </source>
</evidence>
<protein>
    <submittedName>
        <fullName evidence="2">Uncharacterized protein</fullName>
    </submittedName>
</protein>
<name>A0A1G7U045_9ACTN</name>
<sequence length="700" mass="74794">MGNPPEVPPGSGPRIPSEFSGMDPALMKRFIEELERAARVVAEETEGIRRELSAAGLPADRLAAAREVSGWLEDEIPKLRQRLQTITSPVALLHGGLTPFEETILLPPGEAQRQGAELAKRFTAIDLKTFHLDPNAGQKMRDVIEELGRHRHDADFTAAFFAAVGPDGLKPLADQINRFRGEDTMVPILGTALAGAISGGGSVPGFSAIRKRIEQAKGAELVSIAPLLTSGTYPAEWLARVAVPMLDLDKGPAAGETLRSILTALGNNPAAARLALGAVTGLSPRKLPGHADKPALALGTFNVKTPFGNLPGSPQKWRHLPDLANYLKQLNAWVKENEGVPGKPLGTPGVANAFGQMLAAAAGAYDERQGEHSKNAAFFAFTVMTTFDELKPADGTRTHLSEIAGSYAPELTLGADMGDSDLTQPSAFVGSPERADLVKVPGLVGSFRISPEETFLFMKTFAGREEWRLPFEAGMGQLAERLLPETARLAKAQGDARVMSSLFIALGNVRGFELAAIQHELNPDIDADEAIFKAESIGIGAAMGLAGLLLPASLASAATWTVLSTGVSAVDAYGRAEHDDAIKEVRKLEDIQVLGRQHWTADRLMALGFMPRVGPGQASNDAEALIADKDGRLLPFNEIVKKHGRAGLKALDQWHVDNGLGTNDALALGRLSRDMADAFEARRDPGMRRALGYVRDPELE</sequence>
<feature type="region of interest" description="Disordered" evidence="1">
    <location>
        <begin position="1"/>
        <end position="20"/>
    </location>
</feature>
<dbReference type="AlphaFoldDB" id="A0A1G7U045"/>
<dbReference type="Proteomes" id="UP000198923">
    <property type="component" value="Unassembled WGS sequence"/>
</dbReference>
<dbReference type="EMBL" id="FNCN01000004">
    <property type="protein sequence ID" value="SDG40724.1"/>
    <property type="molecule type" value="Genomic_DNA"/>
</dbReference>
<accession>A0A1G7U045</accession>
<evidence type="ECO:0000313" key="2">
    <source>
        <dbReference type="EMBL" id="SDG40724.1"/>
    </source>
</evidence>
<evidence type="ECO:0000313" key="3">
    <source>
        <dbReference type="Proteomes" id="UP000198923"/>
    </source>
</evidence>
<reference evidence="2 3" key="1">
    <citation type="submission" date="2016-10" db="EMBL/GenBank/DDBJ databases">
        <authorList>
            <person name="de Groot N.N."/>
        </authorList>
    </citation>
    <scope>NUCLEOTIDE SEQUENCE [LARGE SCALE GENOMIC DNA]</scope>
    <source>
        <strain evidence="2 3">CPCC 201354</strain>
    </source>
</reference>
<feature type="compositionally biased region" description="Pro residues" evidence="1">
    <location>
        <begin position="1"/>
        <end position="11"/>
    </location>
</feature>